<proteinExistence type="predicted"/>
<sequence>MKLGWRTAQLALGVPPAGSSPEAQQEQGLNLDTPLRPDLPKV</sequence>
<name>A0A1W1W1N0_9BACT</name>
<protein>
    <submittedName>
        <fullName evidence="2">Uncharacterized protein</fullName>
    </submittedName>
</protein>
<dbReference type="Proteomes" id="UP000192266">
    <property type="component" value="Unassembled WGS sequence"/>
</dbReference>
<evidence type="ECO:0000313" key="2">
    <source>
        <dbReference type="EMBL" id="SMB99476.1"/>
    </source>
</evidence>
<dbReference type="EMBL" id="FWWW01000091">
    <property type="protein sequence ID" value="SMB99476.1"/>
    <property type="molecule type" value="Genomic_DNA"/>
</dbReference>
<evidence type="ECO:0000256" key="1">
    <source>
        <dbReference type="SAM" id="MobiDB-lite"/>
    </source>
</evidence>
<evidence type="ECO:0000313" key="3">
    <source>
        <dbReference type="Proteomes" id="UP000192266"/>
    </source>
</evidence>
<organism evidence="2 3">
    <name type="scientific">Hymenobacter roseosalivarius DSM 11622</name>
    <dbReference type="NCBI Taxonomy" id="645990"/>
    <lineage>
        <taxon>Bacteria</taxon>
        <taxon>Pseudomonadati</taxon>
        <taxon>Bacteroidota</taxon>
        <taxon>Cytophagia</taxon>
        <taxon>Cytophagales</taxon>
        <taxon>Hymenobacteraceae</taxon>
        <taxon>Hymenobacter</taxon>
    </lineage>
</organism>
<feature type="region of interest" description="Disordered" evidence="1">
    <location>
        <begin position="12"/>
        <end position="42"/>
    </location>
</feature>
<dbReference type="RefSeq" id="WP_262490605.1">
    <property type="nucleotide sequence ID" value="NZ_FWWW01000091.1"/>
</dbReference>
<reference evidence="2 3" key="1">
    <citation type="submission" date="2017-04" db="EMBL/GenBank/DDBJ databases">
        <authorList>
            <person name="Afonso C.L."/>
            <person name="Miller P.J."/>
            <person name="Scott M.A."/>
            <person name="Spackman E."/>
            <person name="Goraichik I."/>
            <person name="Dimitrov K.M."/>
            <person name="Suarez D.L."/>
            <person name="Swayne D.E."/>
        </authorList>
    </citation>
    <scope>NUCLEOTIDE SEQUENCE [LARGE SCALE GENOMIC DNA]</scope>
    <source>
        <strain evidence="2 3">DSM 11622</strain>
    </source>
</reference>
<keyword evidence="3" id="KW-1185">Reference proteome</keyword>
<accession>A0A1W1W1N0</accession>
<gene>
    <name evidence="2" type="ORF">SAMN00120144_0215</name>
</gene>
<dbReference type="AlphaFoldDB" id="A0A1W1W1N0"/>
<dbReference type="STRING" id="645990.SAMN00120144_0215"/>
<feature type="compositionally biased region" description="Polar residues" evidence="1">
    <location>
        <begin position="21"/>
        <end position="30"/>
    </location>
</feature>